<keyword evidence="4" id="KW-1185">Reference proteome</keyword>
<dbReference type="PANTHER" id="PTHR10063:SF0">
    <property type="entry name" value="TUBERIN"/>
    <property type="match status" value="1"/>
</dbReference>
<dbReference type="InterPro" id="IPR018515">
    <property type="entry name" value="Tuberin-type_domain"/>
</dbReference>
<dbReference type="PROSITE" id="PS50085">
    <property type="entry name" value="RAPGAP"/>
    <property type="match status" value="1"/>
</dbReference>
<feature type="domain" description="Rap-GAP" evidence="2">
    <location>
        <begin position="1138"/>
        <end position="1357"/>
    </location>
</feature>
<dbReference type="InterPro" id="IPR024584">
    <property type="entry name" value="Tuberin_N"/>
</dbReference>
<evidence type="ECO:0000313" key="4">
    <source>
        <dbReference type="Proteomes" id="UP000510647"/>
    </source>
</evidence>
<proteinExistence type="predicted"/>
<accession>A0A7H9HXJ4</accession>
<dbReference type="GO" id="GO:0051056">
    <property type="term" value="P:regulation of small GTPase mediated signal transduction"/>
    <property type="evidence" value="ECO:0007669"/>
    <property type="project" value="InterPro"/>
</dbReference>
<dbReference type="Pfam" id="PF02145">
    <property type="entry name" value="Rap_GAP"/>
    <property type="match status" value="1"/>
</dbReference>
<keyword evidence="1" id="KW-0343">GTPase activation</keyword>
<organism evidence="3 4">
    <name type="scientific">Torulaspora globosa</name>
    <dbReference type="NCBI Taxonomy" id="48254"/>
    <lineage>
        <taxon>Eukaryota</taxon>
        <taxon>Fungi</taxon>
        <taxon>Dikarya</taxon>
        <taxon>Ascomycota</taxon>
        <taxon>Saccharomycotina</taxon>
        <taxon>Saccharomycetes</taxon>
        <taxon>Saccharomycetales</taxon>
        <taxon>Saccharomycetaceae</taxon>
        <taxon>Torulaspora</taxon>
    </lineage>
</organism>
<dbReference type="InterPro" id="IPR027107">
    <property type="entry name" value="Tuberin/Ral-act_asu"/>
</dbReference>
<dbReference type="EMBL" id="CP059271">
    <property type="protein sequence ID" value="QLQ81132.1"/>
    <property type="molecule type" value="Genomic_DNA"/>
</dbReference>
<dbReference type="OrthoDB" id="19311at2759"/>
<dbReference type="Proteomes" id="UP000510647">
    <property type="component" value="Chromosome 5"/>
</dbReference>
<evidence type="ECO:0000259" key="2">
    <source>
        <dbReference type="PROSITE" id="PS50085"/>
    </source>
</evidence>
<dbReference type="SUPFAM" id="SSF48371">
    <property type="entry name" value="ARM repeat"/>
    <property type="match status" value="1"/>
</dbReference>
<dbReference type="InterPro" id="IPR000331">
    <property type="entry name" value="Rap/Ran_GAP_dom"/>
</dbReference>
<dbReference type="InterPro" id="IPR035974">
    <property type="entry name" value="Rap/Ran-GAP_sf"/>
</dbReference>
<dbReference type="GO" id="GO:0005096">
    <property type="term" value="F:GTPase activator activity"/>
    <property type="evidence" value="ECO:0007669"/>
    <property type="project" value="UniProtKB-KW"/>
</dbReference>
<gene>
    <name evidence="3" type="ORF">HG537_0E04870</name>
</gene>
<dbReference type="Pfam" id="PF03542">
    <property type="entry name" value="Tuberin"/>
    <property type="match status" value="1"/>
</dbReference>
<dbReference type="GO" id="GO:0005634">
    <property type="term" value="C:nucleus"/>
    <property type="evidence" value="ECO:0007669"/>
    <property type="project" value="InterPro"/>
</dbReference>
<dbReference type="GO" id="GO:0033596">
    <property type="term" value="C:TSC1-TSC2 complex"/>
    <property type="evidence" value="ECO:0007669"/>
    <property type="project" value="TreeGrafter"/>
</dbReference>
<dbReference type="GO" id="GO:0032007">
    <property type="term" value="P:negative regulation of TOR signaling"/>
    <property type="evidence" value="ECO:0007669"/>
    <property type="project" value="TreeGrafter"/>
</dbReference>
<evidence type="ECO:0000313" key="3">
    <source>
        <dbReference type="EMBL" id="QLQ81132.1"/>
    </source>
</evidence>
<name>A0A7H9HXJ4_9SACH</name>
<dbReference type="PANTHER" id="PTHR10063">
    <property type="entry name" value="TUBERIN"/>
    <property type="match status" value="1"/>
</dbReference>
<sequence>MPGICYVSKGDPKGITLLSTILKSLKTSSNEGTSSKSSLKALGSSTVEDSHLLQLHKRLGDKSLDYEQRAQIAVEVRQLLKKFEKNCIPALWYSAHDLISPRVPLGTRKCAFELLIECINECEDPAVRGMFFRIVLIMARPSEDKSQSLDPHIALILSCLRYLISGMLPLKKDDATLLRGLLEDIIDTSMRKANFLDSNIVRELLLITPLLKDPIQHESLVKLLDLLSSMLKPTSLSDVELSSSALDFILYLTQVYEQLSRPDVLRQFIIMLGRIADEPGNERNTERLEYVLHKIAQAPYNSDFLEKLFALSEDKECCKLMDAYSLIFVDNLCRYSENPEDPHSEKQINYMLATLHQMKKDKEVLKVMIRLLRYCERKGFASYILEQGHLWPIAKSILTRGRADESGRKFAESILDIATHTKLSLFSTSLDDLIQFVCTLQVSELDSLMIKLIEVRRADVKMFKTLDDVAKRTLSPISSLLSRLELYKLLSGLVKDATFRPLSNAANQFAIALRIYNGTTNHEMESDELLLFENFLYDYLQILDIKDFSFLINEHIVPDIQAILAQARRRKSIVNTLGGFGKSRRSNQSNLQKADFLVRSCVKTFIWSATDTTGYKCILLFNVLCSIYSTAEKCSHSPASLAVARAMIRIRRSTEGHFYFTIPIDAVGISAAFGRLKEQTNCAGEADKWTFPESVEYMDKSLLGKANENVGFTGHDKEQGMNINIGHWLSLAIGSIKAPTDWEIHSYLLAHLCSQLSEIPLLLGHFNLIEDFKNVICDHLTGATPLQIDLSDEVSQSDLHSAYVRNLSSVLAYHPFQQKKFADELVSALVVGLKSWEKTLIPILHILSVSCFEIPLSVQKCLTHLLPQIQMRITNPYAMPSVLEFLLALGKSPGVISNLTIDEVKRVFGIAFKLIENSVDLRIRSKNRVSLKDGSSELSLSQPYNQEYDIEVSPSTENFPIKETMVLFLQYQSFKVITSWIHSLNADRIKELSPFIMANLRKLQKVESLKYDALAQIDFVLRFPFMRHPYWGIASEESQDAERKRWVGESTLISIGMSASTALVKVWKPTCTFSFEYRPRFDLCQATYDLFGFNEDTEMANHSEELRPETVLSQISYSLESQQDLIAVPDEPSFDRSIHMLDHLPNKEFLKIGIIYIDKNQNTESQVLSNTKGSHQYHWFLTQMGQFIKLSESPKLFYTGGLERITDGEFALLWNDEITHMVFHTTTLMPNITDLSSKKRHVGNNFVNIFYNESNLPHFNFNIIKSQFTFISIVITPQTASNKDTIAQHYKIKLYRRTGTPGLLSCAHFKILTKNNLARYVRHIAQIANALAERTHQRHPPEACSAWGKRYKHLQTIRERAKRRSNELTSAESEV</sequence>
<dbReference type="SUPFAM" id="SSF111347">
    <property type="entry name" value="Rap/Ran-GAP"/>
    <property type="match status" value="1"/>
</dbReference>
<reference evidence="3 4" key="1">
    <citation type="submission" date="2020-06" db="EMBL/GenBank/DDBJ databases">
        <title>The yeast mating-type switching endonuclease HO is a domesticated member of an unorthodox homing genetic element family.</title>
        <authorList>
            <person name="Coughlan A.Y."/>
            <person name="Lombardi L."/>
            <person name="Braun-Galleani S."/>
            <person name="Martos A.R."/>
            <person name="Galeote V."/>
            <person name="Bigey F."/>
            <person name="Dequin S."/>
            <person name="Byrne K.P."/>
            <person name="Wolfe K.H."/>
        </authorList>
    </citation>
    <scope>NUCLEOTIDE SEQUENCE [LARGE SCALE GENOMIC DNA]</scope>
    <source>
        <strain evidence="3 4">CBS2947</strain>
    </source>
</reference>
<dbReference type="Gene3D" id="3.40.50.11210">
    <property type="entry name" value="Rap/Ran-GAP"/>
    <property type="match status" value="1"/>
</dbReference>
<protein>
    <recommendedName>
        <fullName evidence="2">Rap-GAP domain-containing protein</fullName>
    </recommendedName>
</protein>
<dbReference type="InterPro" id="IPR016024">
    <property type="entry name" value="ARM-type_fold"/>
</dbReference>
<dbReference type="Pfam" id="PF11864">
    <property type="entry name" value="DUF3384"/>
    <property type="match status" value="1"/>
</dbReference>
<evidence type="ECO:0000256" key="1">
    <source>
        <dbReference type="ARBA" id="ARBA00022468"/>
    </source>
</evidence>